<dbReference type="Gene3D" id="1.20.1250.20">
    <property type="entry name" value="MFS general substrate transporter like domains"/>
    <property type="match status" value="2"/>
</dbReference>
<feature type="compositionally biased region" description="Basic residues" evidence="2">
    <location>
        <begin position="1"/>
        <end position="11"/>
    </location>
</feature>
<evidence type="ECO:0000256" key="3">
    <source>
        <dbReference type="SAM" id="Phobius"/>
    </source>
</evidence>
<feature type="compositionally biased region" description="Basic and acidic residues" evidence="2">
    <location>
        <begin position="467"/>
        <end position="478"/>
    </location>
</feature>
<dbReference type="CDD" id="cd17324">
    <property type="entry name" value="MFS_NepI_like"/>
    <property type="match status" value="1"/>
</dbReference>
<keyword evidence="3" id="KW-1133">Transmembrane helix</keyword>
<feature type="domain" description="Major facilitator superfamily (MFS) profile" evidence="4">
    <location>
        <begin position="60"/>
        <end position="445"/>
    </location>
</feature>
<comment type="subcellular location">
    <subcellularLocation>
        <location evidence="1">Membrane</location>
        <topology evidence="1">Multi-pass membrane protein</topology>
    </subcellularLocation>
</comment>
<protein>
    <submittedName>
        <fullName evidence="5">MFS superfamily</fullName>
    </submittedName>
</protein>
<dbReference type="GO" id="GO:0022857">
    <property type="term" value="F:transmembrane transporter activity"/>
    <property type="evidence" value="ECO:0007669"/>
    <property type="project" value="InterPro"/>
</dbReference>
<dbReference type="OrthoDB" id="2105912at2759"/>
<feature type="transmembrane region" description="Helical" evidence="3">
    <location>
        <begin position="99"/>
        <end position="116"/>
    </location>
</feature>
<dbReference type="EMBL" id="JACAZH010000007">
    <property type="protein sequence ID" value="KAF7364394.1"/>
    <property type="molecule type" value="Genomic_DNA"/>
</dbReference>
<feature type="transmembrane region" description="Helical" evidence="3">
    <location>
        <begin position="216"/>
        <end position="235"/>
    </location>
</feature>
<organism evidence="5 6">
    <name type="scientific">Mycena sanguinolenta</name>
    <dbReference type="NCBI Taxonomy" id="230812"/>
    <lineage>
        <taxon>Eukaryota</taxon>
        <taxon>Fungi</taxon>
        <taxon>Dikarya</taxon>
        <taxon>Basidiomycota</taxon>
        <taxon>Agaricomycotina</taxon>
        <taxon>Agaricomycetes</taxon>
        <taxon>Agaricomycetidae</taxon>
        <taxon>Agaricales</taxon>
        <taxon>Marasmiineae</taxon>
        <taxon>Mycenaceae</taxon>
        <taxon>Mycena</taxon>
    </lineage>
</organism>
<feature type="transmembrane region" description="Helical" evidence="3">
    <location>
        <begin position="185"/>
        <end position="204"/>
    </location>
</feature>
<feature type="region of interest" description="Disordered" evidence="2">
    <location>
        <begin position="1"/>
        <end position="30"/>
    </location>
</feature>
<proteinExistence type="predicted"/>
<gene>
    <name evidence="5" type="ORF">MSAN_01100100</name>
</gene>
<feature type="transmembrane region" description="Helical" evidence="3">
    <location>
        <begin position="56"/>
        <end position="79"/>
    </location>
</feature>
<dbReference type="Pfam" id="PF07690">
    <property type="entry name" value="MFS_1"/>
    <property type="match status" value="1"/>
</dbReference>
<evidence type="ECO:0000256" key="1">
    <source>
        <dbReference type="ARBA" id="ARBA00004141"/>
    </source>
</evidence>
<dbReference type="Proteomes" id="UP000623467">
    <property type="component" value="Unassembled WGS sequence"/>
</dbReference>
<feature type="region of interest" description="Disordered" evidence="2">
    <location>
        <begin position="467"/>
        <end position="514"/>
    </location>
</feature>
<dbReference type="AlphaFoldDB" id="A0A8H6YSJ9"/>
<dbReference type="InterPro" id="IPR036259">
    <property type="entry name" value="MFS_trans_sf"/>
</dbReference>
<comment type="caution">
    <text evidence="5">The sequence shown here is derived from an EMBL/GenBank/DDBJ whole genome shotgun (WGS) entry which is preliminary data.</text>
</comment>
<feature type="transmembrane region" description="Helical" evidence="3">
    <location>
        <begin position="128"/>
        <end position="145"/>
    </location>
</feature>
<accession>A0A8H6YSJ9</accession>
<feature type="transmembrane region" description="Helical" evidence="3">
    <location>
        <begin position="352"/>
        <end position="372"/>
    </location>
</feature>
<dbReference type="SUPFAM" id="SSF103473">
    <property type="entry name" value="MFS general substrate transporter"/>
    <property type="match status" value="1"/>
</dbReference>
<dbReference type="PANTHER" id="PTHR42910:SF1">
    <property type="entry name" value="MAJOR FACILITATOR SUPERFAMILY (MFS) PROFILE DOMAIN-CONTAINING PROTEIN"/>
    <property type="match status" value="1"/>
</dbReference>
<keyword evidence="6" id="KW-1185">Reference proteome</keyword>
<feature type="transmembrane region" description="Helical" evidence="3">
    <location>
        <begin position="265"/>
        <end position="291"/>
    </location>
</feature>
<dbReference type="PROSITE" id="PS50850">
    <property type="entry name" value="MFS"/>
    <property type="match status" value="1"/>
</dbReference>
<dbReference type="PANTHER" id="PTHR42910">
    <property type="entry name" value="TRANSPORTER SCO4007-RELATED"/>
    <property type="match status" value="1"/>
</dbReference>
<reference evidence="5" key="1">
    <citation type="submission" date="2020-05" db="EMBL/GenBank/DDBJ databases">
        <title>Mycena genomes resolve the evolution of fungal bioluminescence.</title>
        <authorList>
            <person name="Tsai I.J."/>
        </authorList>
    </citation>
    <scope>NUCLEOTIDE SEQUENCE</scope>
    <source>
        <strain evidence="5">160909Yilan</strain>
    </source>
</reference>
<evidence type="ECO:0000259" key="4">
    <source>
        <dbReference type="PROSITE" id="PS50850"/>
    </source>
</evidence>
<keyword evidence="3" id="KW-0812">Transmembrane</keyword>
<sequence length="514" mass="56127">MLSSRRLKTSRHIMDAEDVPHQPPPASSSSSDALFTNEFIFFPIPKHLRYYPQKSFHFGLFMNVSMGFVSTVTAANLYYSQPLLIEIASAFDVSYSKVAEVPTLLQAGYAVGVVFLSPLGDLVRRRQLILQCLLLSTVFTVGLAVTNSFVAFEILSFFVGVSSILTAILQPLVADLAPPDRRATAISVVISGLLLGVLVARVLAGVLGQFSSWRAAYYYGVGVQALSLAWLYFILPDYPAKNAGADLTYSRILWTMMKFSGTEPALIQSGLINFATSAGFTNFWVTLTFLLGGPLYNYSTLDIGLFGLVGMLGVVLGPFMGRLIDLLYPWYSTLFATILLGVFNSVQMGAGGLNVAAVLIVAFGLNLFRQLLQASLATTVLSISVEARGRLNAINILAIFMGQVMGTSVGSNIFLNHGWRACAAFSVGLSGAQLIILLVRGPHCRRYTWFGWEGGWMALRSRSQRLDAQSEKPPDVKQFDQGAKNEVGKEDEVERETQTSCGRREDVVVSQRVN</sequence>
<evidence type="ECO:0000313" key="6">
    <source>
        <dbReference type="Proteomes" id="UP000623467"/>
    </source>
</evidence>
<evidence type="ECO:0000313" key="5">
    <source>
        <dbReference type="EMBL" id="KAF7364394.1"/>
    </source>
</evidence>
<feature type="compositionally biased region" description="Basic and acidic residues" evidence="2">
    <location>
        <begin position="486"/>
        <end position="507"/>
    </location>
</feature>
<dbReference type="GO" id="GO:0016020">
    <property type="term" value="C:membrane"/>
    <property type="evidence" value="ECO:0007669"/>
    <property type="project" value="UniProtKB-SubCell"/>
</dbReference>
<feature type="transmembrane region" description="Helical" evidence="3">
    <location>
        <begin position="303"/>
        <end position="321"/>
    </location>
</feature>
<feature type="transmembrane region" description="Helical" evidence="3">
    <location>
        <begin position="328"/>
        <end position="346"/>
    </location>
</feature>
<dbReference type="InterPro" id="IPR011701">
    <property type="entry name" value="MFS"/>
</dbReference>
<dbReference type="InterPro" id="IPR020846">
    <property type="entry name" value="MFS_dom"/>
</dbReference>
<name>A0A8H6YSJ9_9AGAR</name>
<keyword evidence="3" id="KW-0472">Membrane</keyword>
<feature type="transmembrane region" description="Helical" evidence="3">
    <location>
        <begin position="421"/>
        <end position="439"/>
    </location>
</feature>
<evidence type="ECO:0000256" key="2">
    <source>
        <dbReference type="SAM" id="MobiDB-lite"/>
    </source>
</evidence>